<sequence>MKQLSIILISSFVILSCGKESVSAEEAREVLANNLENTLVADGFDFPAGKPDGDGYYDAQHFGKNNHLGEDWNGKGGGDTDLGDTIYVIANGKVSFAEDLKGGWGNVIRVVHTLKSGERIESLYAHCDEIFVKEGDTVKKGQKIGTIGNAHGKYLSHLHFEIREKVGMPIGKGYSEDVTGYINPSRFIHKNRK</sequence>
<feature type="domain" description="M23ase beta-sheet core" evidence="1">
    <location>
        <begin position="81"/>
        <end position="165"/>
    </location>
</feature>
<dbReference type="RefSeq" id="WP_084018172.1">
    <property type="nucleotide sequence ID" value="NZ_FWXS01000009.1"/>
</dbReference>
<dbReference type="Proteomes" id="UP000192393">
    <property type="component" value="Unassembled WGS sequence"/>
</dbReference>
<reference evidence="2 3" key="1">
    <citation type="submission" date="2017-04" db="EMBL/GenBank/DDBJ databases">
        <authorList>
            <person name="Afonso C.L."/>
            <person name="Miller P.J."/>
            <person name="Scott M.A."/>
            <person name="Spackman E."/>
            <person name="Goraichik I."/>
            <person name="Dimitrov K.M."/>
            <person name="Suarez D.L."/>
            <person name="Swayne D.E."/>
        </authorList>
    </citation>
    <scope>NUCLEOTIDE SEQUENCE [LARGE SCALE GENOMIC DNA]</scope>
    <source>
        <strain evidence="2 3">CGMCC 1.12708</strain>
    </source>
</reference>
<name>A0A1W2CA49_9FLAO</name>
<dbReference type="InterPro" id="IPR011055">
    <property type="entry name" value="Dup_hybrid_motif"/>
</dbReference>
<dbReference type="CDD" id="cd12797">
    <property type="entry name" value="M23_peptidase"/>
    <property type="match status" value="1"/>
</dbReference>
<dbReference type="PANTHER" id="PTHR21666:SF270">
    <property type="entry name" value="MUREIN HYDROLASE ACTIVATOR ENVC"/>
    <property type="match status" value="1"/>
</dbReference>
<proteinExistence type="predicted"/>
<dbReference type="Gene3D" id="2.70.70.10">
    <property type="entry name" value="Glucose Permease (Domain IIA)"/>
    <property type="match status" value="1"/>
</dbReference>
<dbReference type="InterPro" id="IPR050570">
    <property type="entry name" value="Cell_wall_metabolism_enzyme"/>
</dbReference>
<dbReference type="AlphaFoldDB" id="A0A1W2CA49"/>
<dbReference type="SUPFAM" id="SSF51261">
    <property type="entry name" value="Duplicated hybrid motif"/>
    <property type="match status" value="1"/>
</dbReference>
<dbReference type="STRING" id="1434700.SAMN06296427_109123"/>
<evidence type="ECO:0000259" key="1">
    <source>
        <dbReference type="Pfam" id="PF01551"/>
    </source>
</evidence>
<dbReference type="InterPro" id="IPR016047">
    <property type="entry name" value="M23ase_b-sheet_dom"/>
</dbReference>
<dbReference type="GO" id="GO:0004222">
    <property type="term" value="F:metalloendopeptidase activity"/>
    <property type="evidence" value="ECO:0007669"/>
    <property type="project" value="TreeGrafter"/>
</dbReference>
<dbReference type="PROSITE" id="PS51257">
    <property type="entry name" value="PROKAR_LIPOPROTEIN"/>
    <property type="match status" value="1"/>
</dbReference>
<dbReference type="OrthoDB" id="1188206at2"/>
<dbReference type="Pfam" id="PF01551">
    <property type="entry name" value="Peptidase_M23"/>
    <property type="match status" value="1"/>
</dbReference>
<keyword evidence="3" id="KW-1185">Reference proteome</keyword>
<accession>A0A1W2CA49</accession>
<evidence type="ECO:0000313" key="2">
    <source>
        <dbReference type="EMBL" id="SMC81568.1"/>
    </source>
</evidence>
<organism evidence="2 3">
    <name type="scientific">Moheibacter sediminis</name>
    <dbReference type="NCBI Taxonomy" id="1434700"/>
    <lineage>
        <taxon>Bacteria</taxon>
        <taxon>Pseudomonadati</taxon>
        <taxon>Bacteroidota</taxon>
        <taxon>Flavobacteriia</taxon>
        <taxon>Flavobacteriales</taxon>
        <taxon>Weeksellaceae</taxon>
        <taxon>Moheibacter</taxon>
    </lineage>
</organism>
<dbReference type="EMBL" id="FWXS01000009">
    <property type="protein sequence ID" value="SMC81568.1"/>
    <property type="molecule type" value="Genomic_DNA"/>
</dbReference>
<evidence type="ECO:0000313" key="3">
    <source>
        <dbReference type="Proteomes" id="UP000192393"/>
    </source>
</evidence>
<protein>
    <submittedName>
        <fullName evidence="2">Peptidase family M23</fullName>
    </submittedName>
</protein>
<gene>
    <name evidence="2" type="ORF">SAMN06296427_109123</name>
</gene>
<dbReference type="PANTHER" id="PTHR21666">
    <property type="entry name" value="PEPTIDASE-RELATED"/>
    <property type="match status" value="1"/>
</dbReference>